<dbReference type="Gramene" id="TraesROB_scaffold_013054_01G000200.1">
    <property type="protein sequence ID" value="TraesROB_scaffold_013054_01G000200.1"/>
    <property type="gene ID" value="TraesROB_scaffold_013054_01G000200"/>
</dbReference>
<feature type="region of interest" description="Disordered" evidence="1">
    <location>
        <begin position="91"/>
        <end position="123"/>
    </location>
</feature>
<feature type="compositionally biased region" description="Basic residues" evidence="1">
    <location>
        <begin position="310"/>
        <end position="334"/>
    </location>
</feature>
<reference evidence="2" key="2">
    <citation type="submission" date="2018-10" db="UniProtKB">
        <authorList>
            <consortium name="EnsemblPlants"/>
        </authorList>
    </citation>
    <scope>IDENTIFICATION</scope>
</reference>
<dbReference type="Gramene" id="TraesCS5D02G216700.1">
    <property type="protein sequence ID" value="TraesCS5D02G216700.1"/>
    <property type="gene ID" value="TraesCS5D02G216700"/>
</dbReference>
<organism evidence="2">
    <name type="scientific">Triticum aestivum</name>
    <name type="common">Wheat</name>
    <dbReference type="NCBI Taxonomy" id="4565"/>
    <lineage>
        <taxon>Eukaryota</taxon>
        <taxon>Viridiplantae</taxon>
        <taxon>Streptophyta</taxon>
        <taxon>Embryophyta</taxon>
        <taxon>Tracheophyta</taxon>
        <taxon>Spermatophyta</taxon>
        <taxon>Magnoliopsida</taxon>
        <taxon>Liliopsida</taxon>
        <taxon>Poales</taxon>
        <taxon>Poaceae</taxon>
        <taxon>BOP clade</taxon>
        <taxon>Pooideae</taxon>
        <taxon>Triticodae</taxon>
        <taxon>Triticeae</taxon>
        <taxon>Triticinae</taxon>
        <taxon>Triticum</taxon>
    </lineage>
</organism>
<sequence>MDLDTENRLASLLLEEARRLQSEADREGVHAYLRKPNVRHRPNSRFLTATVRGVQQDGLKATSPSSNAIPSPSKTKLSSLRLKQTLRAVAHQQSPTEVTMTRTPHGRLPFSFPTEHDTSIRMPNKSTFNTAQYFPANRVVEVDEMWRAREKELELESKLKRRNKERGDSRGEKRKGDSRNMSSSSKIEEGTAYNSSYSDQDDGLGDDEVEKFLHSRVKRGRGAVGSRMDEPGPYLKASSHCRDKEPSPDIRLEEKWEHRVQGPERPLFLRSKSLDDCWHGKTLDDKPSSSCEPHRKKENKKERRSEKKERKERKDKKKAKHRHRHHHHKSRRRE</sequence>
<dbReference type="Gramene" id="TraesCAD_scaffold_016918_01G000100.1">
    <property type="protein sequence ID" value="TraesCAD_scaffold_016918_01G000100.1"/>
    <property type="gene ID" value="TraesCAD_scaffold_016918_01G000100"/>
</dbReference>
<evidence type="ECO:0000313" key="2">
    <source>
        <dbReference type="EnsemblPlants" id="TraesCS5D02G216700.1"/>
    </source>
</evidence>
<feature type="compositionally biased region" description="Acidic residues" evidence="1">
    <location>
        <begin position="199"/>
        <end position="209"/>
    </location>
</feature>
<dbReference type="AlphaFoldDB" id="A0A3B6MT20"/>
<dbReference type="EnsemblPlants" id="TraesCS5D02G216700.1">
    <property type="protein sequence ID" value="TraesCS5D02G216700.1"/>
    <property type="gene ID" value="TraesCS5D02G216700"/>
</dbReference>
<evidence type="ECO:0000313" key="3">
    <source>
        <dbReference type="Proteomes" id="UP000019116"/>
    </source>
</evidence>
<feature type="region of interest" description="Disordered" evidence="1">
    <location>
        <begin position="158"/>
        <end position="334"/>
    </location>
</feature>
<dbReference type="Gramene" id="TraesWEE_scaffold_021890_01G000100.1">
    <property type="protein sequence ID" value="TraesWEE_scaffold_021890_01G000100.1"/>
    <property type="gene ID" value="TraesWEE_scaffold_021890_01G000100"/>
</dbReference>
<dbReference type="Gramene" id="TraesCS5D03G0508500.1">
    <property type="protein sequence ID" value="TraesCS5D03G0508500.1.CDS"/>
    <property type="gene ID" value="TraesCS5D03G0508500"/>
</dbReference>
<dbReference type="STRING" id="4565.A0A3B6MT20"/>
<dbReference type="Proteomes" id="UP000019116">
    <property type="component" value="Chromosome 5D"/>
</dbReference>
<protein>
    <submittedName>
        <fullName evidence="2">Uncharacterized protein</fullName>
    </submittedName>
</protein>
<feature type="compositionally biased region" description="Basic and acidic residues" evidence="1">
    <location>
        <begin position="165"/>
        <end position="178"/>
    </location>
</feature>
<dbReference type="PANTHER" id="PTHR34684:SF1">
    <property type="entry name" value="OS08G0192200 PROTEIN"/>
    <property type="match status" value="1"/>
</dbReference>
<feature type="compositionally biased region" description="Basic and acidic residues" evidence="1">
    <location>
        <begin position="240"/>
        <end position="262"/>
    </location>
</feature>
<name>A0A3B6MT20_WHEAT</name>
<dbReference type="OrthoDB" id="552995at2759"/>
<evidence type="ECO:0000256" key="1">
    <source>
        <dbReference type="SAM" id="MobiDB-lite"/>
    </source>
</evidence>
<accession>A0A3B6MT20</accession>
<proteinExistence type="predicted"/>
<keyword evidence="3" id="KW-1185">Reference proteome</keyword>
<reference evidence="2" key="1">
    <citation type="submission" date="2018-08" db="EMBL/GenBank/DDBJ databases">
        <authorList>
            <person name="Rossello M."/>
        </authorList>
    </citation>
    <scope>NUCLEOTIDE SEQUENCE [LARGE SCALE GENOMIC DNA]</scope>
    <source>
        <strain evidence="2">cv. Chinese Spring</strain>
    </source>
</reference>
<feature type="compositionally biased region" description="Basic and acidic residues" evidence="1">
    <location>
        <begin position="272"/>
        <end position="309"/>
    </location>
</feature>
<dbReference type="PANTHER" id="PTHR34684">
    <property type="entry name" value="OS08G0192200 PROTEIN"/>
    <property type="match status" value="1"/>
</dbReference>
<feature type="compositionally biased region" description="Polar residues" evidence="1">
    <location>
        <begin position="91"/>
        <end position="102"/>
    </location>
</feature>
<gene>
    <name evidence="2" type="primary">LOC123121521</name>
</gene>